<dbReference type="KEGG" id="sacd:HS1genome_1084"/>
<evidence type="ECO:0000313" key="13">
    <source>
        <dbReference type="Proteomes" id="UP000276741"/>
    </source>
</evidence>
<reference evidence="11" key="3">
    <citation type="journal article" date="2019" name="BMC Res. Notes">
        <title>Complete genome sequence of the Sulfodiicoccus acidiphilus strain HS-1T, the first crenarchaeon that lacks polB3, isolated from an acidic hot spring in Ohwaku-dani, Hakone, Japan.</title>
        <authorList>
            <person name="Sakai H.D."/>
            <person name="Kurosawa N."/>
        </authorList>
    </citation>
    <scope>NUCLEOTIDE SEQUENCE</scope>
    <source>
        <strain evidence="11">HS-1</strain>
    </source>
</reference>
<dbReference type="Pfam" id="PF03463">
    <property type="entry name" value="eRF1_1"/>
    <property type="match status" value="1"/>
</dbReference>
<dbReference type="Pfam" id="PF03464">
    <property type="entry name" value="eRF1_2"/>
    <property type="match status" value="1"/>
</dbReference>
<accession>A0A348B3E3</accession>
<dbReference type="GO" id="GO:0016149">
    <property type="term" value="F:translation release factor activity, codon specific"/>
    <property type="evidence" value="ECO:0007669"/>
    <property type="project" value="UniProtKB-UniRule"/>
</dbReference>
<comment type="function">
    <text evidence="1 9">Directs the termination of nascent peptide synthesis (translation) in response to the termination codons UAA, UAG and UGA.</text>
</comment>
<proteinExistence type="inferred from homology"/>
<evidence type="ECO:0000256" key="6">
    <source>
        <dbReference type="ARBA" id="ARBA00022490"/>
    </source>
</evidence>
<dbReference type="InterPro" id="IPR020918">
    <property type="entry name" value="Peptide_chain-rel_aRF1"/>
</dbReference>
<dbReference type="PANTHER" id="PTHR10113">
    <property type="entry name" value="PEPTIDE CHAIN RELEASE FACTOR SUBUNIT 1"/>
    <property type="match status" value="1"/>
</dbReference>
<dbReference type="GO" id="GO:0005737">
    <property type="term" value="C:cytoplasm"/>
    <property type="evidence" value="ECO:0007669"/>
    <property type="project" value="UniProtKB-SubCell"/>
</dbReference>
<evidence type="ECO:0000256" key="4">
    <source>
        <dbReference type="ARBA" id="ARBA00011520"/>
    </source>
</evidence>
<comment type="subunit">
    <text evidence="4 9">Heterodimer of two subunits, one of which binds GTP.</text>
</comment>
<evidence type="ECO:0000313" key="12">
    <source>
        <dbReference type="EMBL" id="GGT95450.1"/>
    </source>
</evidence>
<evidence type="ECO:0000256" key="2">
    <source>
        <dbReference type="ARBA" id="ARBA00004496"/>
    </source>
</evidence>
<comment type="similarity">
    <text evidence="3 9">Belongs to the eukaryotic release factor 1 family.</text>
</comment>
<evidence type="ECO:0000313" key="11">
    <source>
        <dbReference type="EMBL" id="BBD72695.1"/>
    </source>
</evidence>
<evidence type="ECO:0000256" key="9">
    <source>
        <dbReference type="HAMAP-Rule" id="MF_00424"/>
    </source>
</evidence>
<evidence type="ECO:0000256" key="7">
    <source>
        <dbReference type="ARBA" id="ARBA00022917"/>
    </source>
</evidence>
<dbReference type="RefSeq" id="WP_229768180.1">
    <property type="nucleotide sequence ID" value="NZ_AP018553.1"/>
</dbReference>
<gene>
    <name evidence="9" type="primary">prf1</name>
    <name evidence="12" type="ORF">GCM10007116_11220</name>
    <name evidence="11" type="ORF">HS1genome_1084</name>
</gene>
<name>A0A348B3E3_9CREN</name>
<dbReference type="InterPro" id="IPR004403">
    <property type="entry name" value="Peptide_chain-rel_eRF1/aRF1"/>
</dbReference>
<evidence type="ECO:0000256" key="3">
    <source>
        <dbReference type="ARBA" id="ARBA00005326"/>
    </source>
</evidence>
<dbReference type="FunFam" id="3.30.420.60:FF:000003">
    <property type="entry name" value="Peptide chain release factor subunit 1"/>
    <property type="match status" value="1"/>
</dbReference>
<evidence type="ECO:0000256" key="5">
    <source>
        <dbReference type="ARBA" id="ARBA00019723"/>
    </source>
</evidence>
<dbReference type="SUPFAM" id="SSF53137">
    <property type="entry name" value="Translational machinery components"/>
    <property type="match status" value="1"/>
</dbReference>
<dbReference type="AlphaFoldDB" id="A0A348B3E3"/>
<organism evidence="11 13">
    <name type="scientific">Sulfodiicoccus acidiphilus</name>
    <dbReference type="NCBI Taxonomy" id="1670455"/>
    <lineage>
        <taxon>Archaea</taxon>
        <taxon>Thermoproteota</taxon>
        <taxon>Thermoprotei</taxon>
        <taxon>Sulfolobales</taxon>
        <taxon>Sulfolobaceae</taxon>
        <taxon>Sulfodiicoccus</taxon>
    </lineage>
</organism>
<sequence length="346" mass="39300">MKKWKAPATVLLSLYVPPGRPIADVLNNLRQELSISQNIKLKRTRDAVEAAISAAIDRLTQLPKVPDNGIVLFSGKNFDTEEFKCILFSPPEKVSIYFYRTDKEFHTEFLEDMIEENDVYGLLIIERDEATIGMLRGSRLEVLDELQGYIPGKHHKGGQSQRREARIIEELVHEFHKEVGDRANSYFLPYLESKKLKGILVGGPGFAKQDFVEGDYLDYRLKKLVMEPLLDVSYQGDNGLREMVTRAGDALKGQKLVEVQKALEEIKYHLAKADDLVVYGRKEIETAMDAGALEYLVVYEDDNTASLIQRAENSKVNLYVIGDEVPEAEWIRKTFAGAVGKLRYKL</sequence>
<keyword evidence="13" id="KW-1185">Reference proteome</keyword>
<protein>
    <recommendedName>
        <fullName evidence="5 9">Peptide chain release factor subunit 1</fullName>
    </recommendedName>
    <alternativeName>
        <fullName evidence="8 9">Translation termination factor aRF1</fullName>
    </alternativeName>
</protein>
<evidence type="ECO:0000256" key="1">
    <source>
        <dbReference type="ARBA" id="ARBA00002832"/>
    </source>
</evidence>
<dbReference type="InterPro" id="IPR024049">
    <property type="entry name" value="eRF1_1_sf"/>
</dbReference>
<dbReference type="Proteomes" id="UP000616143">
    <property type="component" value="Unassembled WGS sequence"/>
</dbReference>
<evidence type="ECO:0000259" key="10">
    <source>
        <dbReference type="SMART" id="SM01194"/>
    </source>
</evidence>
<dbReference type="GeneID" id="38666597"/>
<dbReference type="Gene3D" id="3.30.420.60">
    <property type="entry name" value="eRF1 domain 2"/>
    <property type="match status" value="1"/>
</dbReference>
<dbReference type="NCBIfam" id="TIGR03676">
    <property type="entry name" value="aRF1_eRF1"/>
    <property type="match status" value="1"/>
</dbReference>
<dbReference type="Pfam" id="PF03465">
    <property type="entry name" value="eRF1_3"/>
    <property type="match status" value="1"/>
</dbReference>
<keyword evidence="6 9" id="KW-0963">Cytoplasm</keyword>
<reference evidence="12" key="4">
    <citation type="submission" date="2020-09" db="EMBL/GenBank/DDBJ databases">
        <authorList>
            <person name="Sun Q."/>
            <person name="Ohkuma M."/>
        </authorList>
    </citation>
    <scope>NUCLEOTIDE SEQUENCE</scope>
    <source>
        <strain evidence="12">JCM 31740</strain>
    </source>
</reference>
<reference evidence="13" key="2">
    <citation type="submission" date="2018-04" db="EMBL/GenBank/DDBJ databases">
        <title>Complete genome sequence of Sulfodiicoccus acidiphilus strain HS-1.</title>
        <authorList>
            <person name="Sakai H.D."/>
            <person name="Kurosawa N."/>
        </authorList>
    </citation>
    <scope>NUCLEOTIDE SEQUENCE [LARGE SCALE GENOMIC DNA]</scope>
    <source>
        <strain evidence="13">HS-1</strain>
    </source>
</reference>
<dbReference type="SUPFAM" id="SSF55481">
    <property type="entry name" value="N-terminal domain of eukaryotic peptide chain release factor subunit 1, ERF1"/>
    <property type="match status" value="1"/>
</dbReference>
<comment type="subcellular location">
    <subcellularLocation>
        <location evidence="2 9">Cytoplasm</location>
    </subcellularLocation>
</comment>
<dbReference type="EMBL" id="AP018553">
    <property type="protein sequence ID" value="BBD72695.1"/>
    <property type="molecule type" value="Genomic_DNA"/>
</dbReference>
<dbReference type="Gene3D" id="3.30.960.10">
    <property type="entry name" value="eRF1 domain 1"/>
    <property type="match status" value="1"/>
</dbReference>
<reference evidence="12" key="1">
    <citation type="journal article" date="2014" name="Int. J. Syst. Evol. Microbiol.">
        <title>Complete genome sequence of Corynebacterium casei LMG S-19264T (=DSM 44701T), isolated from a smear-ripened cheese.</title>
        <authorList>
            <consortium name="US DOE Joint Genome Institute (JGI-PGF)"/>
            <person name="Walter F."/>
            <person name="Albersmeier A."/>
            <person name="Kalinowski J."/>
            <person name="Ruckert C."/>
        </authorList>
    </citation>
    <scope>NUCLEOTIDE SEQUENCE</scope>
    <source>
        <strain evidence="12">JCM 31740</strain>
    </source>
</reference>
<dbReference type="InterPro" id="IPR005142">
    <property type="entry name" value="eRF1_3"/>
</dbReference>
<dbReference type="SUPFAM" id="SSF55315">
    <property type="entry name" value="L30e-like"/>
    <property type="match status" value="1"/>
</dbReference>
<dbReference type="InterPro" id="IPR042226">
    <property type="entry name" value="eFR1_2_sf"/>
</dbReference>
<evidence type="ECO:0000256" key="8">
    <source>
        <dbReference type="ARBA" id="ARBA00031168"/>
    </source>
</evidence>
<dbReference type="Gene3D" id="3.30.1330.30">
    <property type="match status" value="1"/>
</dbReference>
<dbReference type="InterPro" id="IPR029064">
    <property type="entry name" value="Ribosomal_eL30-like_sf"/>
</dbReference>
<dbReference type="EMBL" id="BMQS01000009">
    <property type="protein sequence ID" value="GGT95450.1"/>
    <property type="molecule type" value="Genomic_DNA"/>
</dbReference>
<dbReference type="InterPro" id="IPR005140">
    <property type="entry name" value="eRF1_Pelota-like_N"/>
</dbReference>
<dbReference type="Proteomes" id="UP000276741">
    <property type="component" value="Chromosome"/>
</dbReference>
<dbReference type="InterPro" id="IPR005141">
    <property type="entry name" value="eRF1_2"/>
</dbReference>
<dbReference type="SMART" id="SM01194">
    <property type="entry name" value="eRF1_1"/>
    <property type="match status" value="1"/>
</dbReference>
<keyword evidence="7 9" id="KW-0648">Protein biosynthesis</keyword>
<dbReference type="HAMAP" id="MF_00424">
    <property type="entry name" value="Rel_fact_arch_1"/>
    <property type="match status" value="1"/>
</dbReference>
<feature type="domain" description="eRF1/Pelota-like N-terminal" evidence="10">
    <location>
        <begin position="1"/>
        <end position="115"/>
    </location>
</feature>